<evidence type="ECO:0000259" key="1">
    <source>
        <dbReference type="PROSITE" id="PS50943"/>
    </source>
</evidence>
<dbReference type="Gene3D" id="1.10.260.40">
    <property type="entry name" value="lambda repressor-like DNA-binding domains"/>
    <property type="match status" value="1"/>
</dbReference>
<dbReference type="OrthoDB" id="1005022at2"/>
<reference evidence="2 3" key="1">
    <citation type="submission" date="2018-10" db="EMBL/GenBank/DDBJ databases">
        <title>Butyricimonas faecalis sp. nov., isolated from human faeces and emended description of the genus Butyricimonas.</title>
        <authorList>
            <person name="Le Roy T."/>
            <person name="Van der Smissen P."/>
            <person name="Paquot A."/>
            <person name="Delzenne N."/>
            <person name="Muccioli G."/>
            <person name="Collet J.-F."/>
            <person name="Cani P.D."/>
        </authorList>
    </citation>
    <scope>NUCLEOTIDE SEQUENCE [LARGE SCALE GENOMIC DNA]</scope>
    <source>
        <strain evidence="2 3">H184</strain>
    </source>
</reference>
<accession>A0A3Q9IQG7</accession>
<sequence length="80" mass="9319">MKKYIDEALLKEIALRIKVLRKEKDLSQIEFLIATDINISRIEIAKNNMTISTLKAICNYFDISLSDFLKDIPKSKFPKE</sequence>
<dbReference type="EMBL" id="CP032819">
    <property type="protein sequence ID" value="AZS30413.1"/>
    <property type="molecule type" value="Genomic_DNA"/>
</dbReference>
<protein>
    <submittedName>
        <fullName evidence="2">XRE family transcriptional regulator</fullName>
    </submittedName>
</protein>
<dbReference type="SMART" id="SM00530">
    <property type="entry name" value="HTH_XRE"/>
    <property type="match status" value="1"/>
</dbReference>
<dbReference type="GO" id="GO:0003677">
    <property type="term" value="F:DNA binding"/>
    <property type="evidence" value="ECO:0007669"/>
    <property type="project" value="InterPro"/>
</dbReference>
<evidence type="ECO:0000313" key="3">
    <source>
        <dbReference type="Proteomes" id="UP000270673"/>
    </source>
</evidence>
<proteinExistence type="predicted"/>
<dbReference type="RefSeq" id="WP_106481066.1">
    <property type="nucleotide sequence ID" value="NZ_CP032819.1"/>
</dbReference>
<dbReference type="InterPro" id="IPR010982">
    <property type="entry name" value="Lambda_DNA-bd_dom_sf"/>
</dbReference>
<dbReference type="Pfam" id="PF13443">
    <property type="entry name" value="HTH_26"/>
    <property type="match status" value="1"/>
</dbReference>
<dbReference type="AlphaFoldDB" id="A0A3Q9IQG7"/>
<organism evidence="2 3">
    <name type="scientific">Butyricimonas faecalis</name>
    <dbReference type="NCBI Taxonomy" id="2093856"/>
    <lineage>
        <taxon>Bacteria</taxon>
        <taxon>Pseudomonadati</taxon>
        <taxon>Bacteroidota</taxon>
        <taxon>Bacteroidia</taxon>
        <taxon>Bacteroidales</taxon>
        <taxon>Odoribacteraceae</taxon>
        <taxon>Butyricimonas</taxon>
    </lineage>
</organism>
<evidence type="ECO:0000313" key="2">
    <source>
        <dbReference type="EMBL" id="AZS30413.1"/>
    </source>
</evidence>
<feature type="domain" description="HTH cro/C1-type" evidence="1">
    <location>
        <begin position="17"/>
        <end position="68"/>
    </location>
</feature>
<dbReference type="InterPro" id="IPR001387">
    <property type="entry name" value="Cro/C1-type_HTH"/>
</dbReference>
<keyword evidence="3" id="KW-1185">Reference proteome</keyword>
<name>A0A3Q9IQG7_9BACT</name>
<dbReference type="PROSITE" id="PS50943">
    <property type="entry name" value="HTH_CROC1"/>
    <property type="match status" value="1"/>
</dbReference>
<dbReference type="SUPFAM" id="SSF47413">
    <property type="entry name" value="lambda repressor-like DNA-binding domains"/>
    <property type="match status" value="1"/>
</dbReference>
<dbReference type="CDD" id="cd00093">
    <property type="entry name" value="HTH_XRE"/>
    <property type="match status" value="1"/>
</dbReference>
<dbReference type="KEGG" id="buy:D8S85_13225"/>
<dbReference type="Proteomes" id="UP000270673">
    <property type="component" value="Chromosome"/>
</dbReference>
<gene>
    <name evidence="2" type="ORF">D8S85_13225</name>
</gene>